<evidence type="ECO:0000313" key="3">
    <source>
        <dbReference type="EMBL" id="KAK5107904.1"/>
    </source>
</evidence>
<sequence>MTTQLTTSSETLPFLQSSNLISYTPIIDTNGSINVVAGNCAQGADGTQLWQYTGDPSSIGNGNWVQYKTLNQEQGNETAVTGSNFLANGISFSQYTSAENTNNDIFLFGGQCPFMNSTANTWTSAANYSNIMLTLSPENNTGNADYALGIASSRGPPIPEAGFSITPLSPTYTASTANQPQKQEQDFVLLGGHTQTAFINMSQVAVFSLPQQTWTFLPVSAPTSARTDLSARDAQTSVEPRSGHTAVLTEDGASVIIMGGWVGDVNTVAEPQLATLSLGSGFGGDGNWEWNIPSASGLAPPVGGIYGHGAAMLPGGVMMVVGGYTIHAASTGTTKRSTSTEDTQLYFYNVSSSTWIASYTPPSGTSQELDHSNGALSTTSQKAGLGAGLAIGALILACLIAFYFWYSRRLRHAQEARGQTLLARSSAGSLPADIPYSSNGGIDGRGGDATAIGRSWHAWDHEDSTYSTREQPEMQRTTAAGSTALFVNLPSPTRGLRRGVGVRNYQYHAAPRYDDKRVSRGSGYIPPIAEDEDEDDASARPESTELAFSDAARRLREVERVLNSTDPFLTSTPDPLRSHPISPETSMATSIRRKPVADHYSSTALPGGLYSDPKELCGLQLPESQAEESVFRVETRSGRVSPSKTDERTSSTLSERSIASSASLTRTMDTRTGLILAAAAAARAASNSSPEYSQISSNESRTHTMSTNGGRKSPFFFHSHAKTNLVDKGYSSPGPNSAGADDASFRTAGTTLATLQIEGEALLGGRPTFDSDDPYQRAMAAQTSGRHPKTARLYKDDSGPPPAMVPQRRPGWMGSLRRALNVVSMSERSFSMTSNAERTLDGQQGSANKRDYQQRPGGSPRRAASDGSALLKHKRGQQDWADGQWPCYRDDPDPGDWGEANHSYSDKQQAEDEWDVEGAASKRDVQVMFTVPKTRLRIVNADLDRASLRSASDSALSRTNSVKNLTREDSVRTLRTRSEGHRDVLPSTSEEEGGEHGEEEKLGYEGLVHYGEKEKSA</sequence>
<dbReference type="InterPro" id="IPR015915">
    <property type="entry name" value="Kelch-typ_b-propeller"/>
</dbReference>
<feature type="region of interest" description="Disordered" evidence="1">
    <location>
        <begin position="566"/>
        <end position="591"/>
    </location>
</feature>
<feature type="compositionally biased region" description="Polar residues" evidence="1">
    <location>
        <begin position="686"/>
        <end position="710"/>
    </location>
</feature>
<dbReference type="Gene3D" id="2.120.10.80">
    <property type="entry name" value="Kelch-type beta propeller"/>
    <property type="match status" value="1"/>
</dbReference>
<keyword evidence="2" id="KW-1133">Transmembrane helix</keyword>
<comment type="caution">
    <text evidence="3">The sequence shown here is derived from an EMBL/GenBank/DDBJ whole genome shotgun (WGS) entry which is preliminary data.</text>
</comment>
<dbReference type="InterPro" id="IPR011043">
    <property type="entry name" value="Gal_Oxase/kelch_b-propeller"/>
</dbReference>
<protein>
    <recommendedName>
        <fullName evidence="5">Galactose oxidase</fullName>
    </recommendedName>
</protein>
<evidence type="ECO:0000256" key="2">
    <source>
        <dbReference type="SAM" id="Phobius"/>
    </source>
</evidence>
<feature type="region of interest" description="Disordered" evidence="1">
    <location>
        <begin position="829"/>
        <end position="918"/>
    </location>
</feature>
<feature type="region of interest" description="Disordered" evidence="1">
    <location>
        <begin position="763"/>
        <end position="810"/>
    </location>
</feature>
<evidence type="ECO:0008006" key="5">
    <source>
        <dbReference type="Google" id="ProtNLM"/>
    </source>
</evidence>
<organism evidence="3 4">
    <name type="scientific">Meristemomyces frigidus</name>
    <dbReference type="NCBI Taxonomy" id="1508187"/>
    <lineage>
        <taxon>Eukaryota</taxon>
        <taxon>Fungi</taxon>
        <taxon>Dikarya</taxon>
        <taxon>Ascomycota</taxon>
        <taxon>Pezizomycotina</taxon>
        <taxon>Dothideomycetes</taxon>
        <taxon>Dothideomycetidae</taxon>
        <taxon>Mycosphaerellales</taxon>
        <taxon>Teratosphaeriaceae</taxon>
        <taxon>Meristemomyces</taxon>
    </lineage>
</organism>
<feature type="region of interest" description="Disordered" evidence="1">
    <location>
        <begin position="517"/>
        <end position="543"/>
    </location>
</feature>
<keyword evidence="2" id="KW-0472">Membrane</keyword>
<feature type="compositionally biased region" description="Low complexity" evidence="1">
    <location>
        <begin position="949"/>
        <end position="958"/>
    </location>
</feature>
<feature type="region of interest" description="Disordered" evidence="1">
    <location>
        <begin position="686"/>
        <end position="711"/>
    </location>
</feature>
<feature type="compositionally biased region" description="Polar residues" evidence="1">
    <location>
        <begin position="829"/>
        <end position="847"/>
    </location>
</feature>
<accession>A0AAN7TA39</accession>
<dbReference type="AlphaFoldDB" id="A0AAN7TA39"/>
<feature type="transmembrane region" description="Helical" evidence="2">
    <location>
        <begin position="385"/>
        <end position="406"/>
    </location>
</feature>
<name>A0AAN7TA39_9PEZI</name>
<dbReference type="EMBL" id="JAVRRL010000102">
    <property type="protein sequence ID" value="KAK5107904.1"/>
    <property type="molecule type" value="Genomic_DNA"/>
</dbReference>
<reference evidence="3" key="1">
    <citation type="submission" date="2023-08" db="EMBL/GenBank/DDBJ databases">
        <title>Black Yeasts Isolated from many extreme environments.</title>
        <authorList>
            <person name="Coleine C."/>
            <person name="Stajich J.E."/>
            <person name="Selbmann L."/>
        </authorList>
    </citation>
    <scope>NUCLEOTIDE SEQUENCE</scope>
    <source>
        <strain evidence="3">CCFEE 5401</strain>
    </source>
</reference>
<proteinExistence type="predicted"/>
<dbReference type="Proteomes" id="UP001310890">
    <property type="component" value="Unassembled WGS sequence"/>
</dbReference>
<feature type="compositionally biased region" description="Polar residues" evidence="1">
    <location>
        <begin position="650"/>
        <end position="665"/>
    </location>
</feature>
<keyword evidence="2" id="KW-0812">Transmembrane</keyword>
<evidence type="ECO:0000256" key="1">
    <source>
        <dbReference type="SAM" id="MobiDB-lite"/>
    </source>
</evidence>
<evidence type="ECO:0000313" key="4">
    <source>
        <dbReference type="Proteomes" id="UP001310890"/>
    </source>
</evidence>
<feature type="region of interest" description="Disordered" evidence="1">
    <location>
        <begin position="949"/>
        <end position="1017"/>
    </location>
</feature>
<dbReference type="SUPFAM" id="SSF50965">
    <property type="entry name" value="Galactose oxidase, central domain"/>
    <property type="match status" value="1"/>
</dbReference>
<feature type="compositionally biased region" description="Basic and acidic residues" evidence="1">
    <location>
        <begin position="965"/>
        <end position="984"/>
    </location>
</feature>
<gene>
    <name evidence="3" type="ORF">LTR62_000564</name>
</gene>
<feature type="compositionally biased region" description="Basic and acidic residues" evidence="1">
    <location>
        <begin position="994"/>
        <end position="1003"/>
    </location>
</feature>
<feature type="region of interest" description="Disordered" evidence="1">
    <location>
        <begin position="625"/>
        <end position="665"/>
    </location>
</feature>